<dbReference type="EMBL" id="VAJB01000015">
    <property type="protein sequence ID" value="TRB74493.1"/>
    <property type="molecule type" value="Genomic_DNA"/>
</dbReference>
<evidence type="ECO:0000313" key="3">
    <source>
        <dbReference type="EMBL" id="TRB74493.1"/>
    </source>
</evidence>
<name>A0A249A0N8_MANHA</name>
<reference evidence="1 4" key="1">
    <citation type="submission" date="2018-06" db="EMBL/GenBank/DDBJ databases">
        <authorList>
            <consortium name="Pathogen Informatics"/>
            <person name="Doyle S."/>
        </authorList>
    </citation>
    <scope>NUCLEOTIDE SEQUENCE [LARGE SCALE GENOMIC DNA]</scope>
    <source>
        <strain evidence="1 4">NCTC10638</strain>
    </source>
</reference>
<sequence>MISNEAIRQEVIDLLQGNIQGIQHFHNGRAVFTDVENELPAIAVFIDEAEYSQLTLCDGECNAYLKIGIYLPMFSTENDLDLVAQKISDVMNQATFHSMDECVLAKYSYDYDANESAWKTATLHYNINYLN</sequence>
<dbReference type="Proteomes" id="UP000318394">
    <property type="component" value="Unassembled WGS sequence"/>
</dbReference>
<protein>
    <submittedName>
        <fullName evidence="1">Phage minor tail protein U</fullName>
    </submittedName>
    <submittedName>
        <fullName evidence="3">Phage tail protein</fullName>
    </submittedName>
</protein>
<dbReference type="EMBL" id="VAJI01000012">
    <property type="protein sequence ID" value="TRB37541.1"/>
    <property type="molecule type" value="Genomic_DNA"/>
</dbReference>
<dbReference type="GeneID" id="67369414"/>
<dbReference type="AlphaFoldDB" id="A0A249A0N8"/>
<dbReference type="InterPro" id="IPR038512">
    <property type="entry name" value="GpU-like_sf"/>
</dbReference>
<proteinExistence type="predicted"/>
<keyword evidence="6" id="KW-1185">Reference proteome</keyword>
<dbReference type="EMBL" id="UGPN01000002">
    <property type="protein sequence ID" value="STY61211.1"/>
    <property type="molecule type" value="Genomic_DNA"/>
</dbReference>
<dbReference type="KEGG" id="mhaq:WC39_08550"/>
<accession>A0A249A0N8</accession>
<dbReference type="InterPro" id="IPR009312">
    <property type="entry name" value="Phage_lambda_GpU-like"/>
</dbReference>
<dbReference type="InterPro" id="IPR035934">
    <property type="entry name" value="Phage_tail_protein-like_sf"/>
</dbReference>
<evidence type="ECO:0000313" key="5">
    <source>
        <dbReference type="Proteomes" id="UP000315164"/>
    </source>
</evidence>
<evidence type="ECO:0000313" key="4">
    <source>
        <dbReference type="Proteomes" id="UP000254802"/>
    </source>
</evidence>
<dbReference type="Proteomes" id="UP000315164">
    <property type="component" value="Unassembled WGS sequence"/>
</dbReference>
<dbReference type="Pfam" id="PF06141">
    <property type="entry name" value="Phage_tail_U"/>
    <property type="match status" value="1"/>
</dbReference>
<dbReference type="RefSeq" id="WP_006248937.1">
    <property type="nucleotide sequence ID" value="NZ_CP011098.1"/>
</dbReference>
<evidence type="ECO:0000313" key="1">
    <source>
        <dbReference type="EMBL" id="STY61211.1"/>
    </source>
</evidence>
<dbReference type="SUPFAM" id="SSF143749">
    <property type="entry name" value="Phage tail protein-like"/>
    <property type="match status" value="1"/>
</dbReference>
<dbReference type="Proteomes" id="UP000254802">
    <property type="component" value="Unassembled WGS sequence"/>
</dbReference>
<dbReference type="Gene3D" id="3.30.70.1700">
    <property type="entry name" value="Phage minor tail protein U"/>
    <property type="match status" value="1"/>
</dbReference>
<gene>
    <name evidence="3" type="ORF">FEA53_08380</name>
    <name evidence="2" type="ORF">FEB89_07425</name>
    <name evidence="1" type="ORF">NCTC10638_02419</name>
</gene>
<dbReference type="KEGG" id="mhay:VK67_08550"/>
<evidence type="ECO:0000313" key="2">
    <source>
        <dbReference type="EMBL" id="TRB37541.1"/>
    </source>
</evidence>
<organism evidence="3 5">
    <name type="scientific">Mannheimia haemolytica</name>
    <name type="common">Pasteurella haemolytica</name>
    <dbReference type="NCBI Taxonomy" id="75985"/>
    <lineage>
        <taxon>Bacteria</taxon>
        <taxon>Pseudomonadati</taxon>
        <taxon>Pseudomonadota</taxon>
        <taxon>Gammaproteobacteria</taxon>
        <taxon>Pasteurellales</taxon>
        <taxon>Pasteurellaceae</taxon>
        <taxon>Mannheimia</taxon>
    </lineage>
</organism>
<dbReference type="OrthoDB" id="5683808at2"/>
<evidence type="ECO:0000313" key="6">
    <source>
        <dbReference type="Proteomes" id="UP000318394"/>
    </source>
</evidence>
<reference evidence="5 6" key="2">
    <citation type="journal article" date="2019" name="Vet. Microbiol.">
        <title>Genetic characterization of susceptible and multi-drug resistant Mannheimia haemolytica isolated from high-risk stocker calves prior to and after antimicrobial metaphylaxis.</title>
        <authorList>
            <person name="Snyder E.R."/>
            <person name="Alvarez-Narvaez S."/>
            <person name="Credille B.C."/>
        </authorList>
    </citation>
    <scope>NUCLEOTIDE SEQUENCE [LARGE SCALE GENOMIC DNA]</scope>
    <source>
        <strain evidence="3 5">UGA-R5-128-1</strain>
        <strain evidence="2 6">UGA-R7-163-1</strain>
    </source>
</reference>